<proteinExistence type="predicted"/>
<reference evidence="1" key="1">
    <citation type="submission" date="2022-12" db="EMBL/GenBank/DDBJ databases">
        <title>Chromosome-level genome assembly of the bean flower thrips Megalurothrips usitatus.</title>
        <authorList>
            <person name="Ma L."/>
            <person name="Liu Q."/>
            <person name="Li H."/>
            <person name="Cai W."/>
        </authorList>
    </citation>
    <scope>NUCLEOTIDE SEQUENCE</scope>
    <source>
        <strain evidence="1">Cailab_2022a</strain>
    </source>
</reference>
<gene>
    <name evidence="1" type="ORF">ONE63_001658</name>
</gene>
<evidence type="ECO:0000313" key="1">
    <source>
        <dbReference type="EMBL" id="KAJ1522468.1"/>
    </source>
</evidence>
<evidence type="ECO:0000313" key="2">
    <source>
        <dbReference type="Proteomes" id="UP001075354"/>
    </source>
</evidence>
<keyword evidence="2" id="KW-1185">Reference proteome</keyword>
<sequence length="91" mass="10397">MFWDWSKKLLFGTMHFSFAAFSVTQCLTCLPYLYGLISNRPRLIQPYVTSLYPTMAVEGFVGVAKADSTILMYSKVFISTVNFLEYGHMCT</sequence>
<protein>
    <submittedName>
        <fullName evidence="1">Uncharacterized protein</fullName>
    </submittedName>
</protein>
<name>A0AAV7X913_9NEOP</name>
<dbReference type="EMBL" id="JAPTSV010000011">
    <property type="protein sequence ID" value="KAJ1522468.1"/>
    <property type="molecule type" value="Genomic_DNA"/>
</dbReference>
<dbReference type="Proteomes" id="UP001075354">
    <property type="component" value="Chromosome 11"/>
</dbReference>
<comment type="caution">
    <text evidence="1">The sequence shown here is derived from an EMBL/GenBank/DDBJ whole genome shotgun (WGS) entry which is preliminary data.</text>
</comment>
<dbReference type="AlphaFoldDB" id="A0AAV7X913"/>
<organism evidence="1 2">
    <name type="scientific">Megalurothrips usitatus</name>
    <name type="common">bean blossom thrips</name>
    <dbReference type="NCBI Taxonomy" id="439358"/>
    <lineage>
        <taxon>Eukaryota</taxon>
        <taxon>Metazoa</taxon>
        <taxon>Ecdysozoa</taxon>
        <taxon>Arthropoda</taxon>
        <taxon>Hexapoda</taxon>
        <taxon>Insecta</taxon>
        <taxon>Pterygota</taxon>
        <taxon>Neoptera</taxon>
        <taxon>Paraneoptera</taxon>
        <taxon>Thysanoptera</taxon>
        <taxon>Terebrantia</taxon>
        <taxon>Thripoidea</taxon>
        <taxon>Thripidae</taxon>
        <taxon>Megalurothrips</taxon>
    </lineage>
</organism>
<accession>A0AAV7X913</accession>